<dbReference type="Gene3D" id="2.60.260.20">
    <property type="entry name" value="Urease metallochaperone UreE, N-terminal domain"/>
    <property type="match status" value="2"/>
</dbReference>
<evidence type="ECO:0000259" key="4">
    <source>
        <dbReference type="PROSITE" id="PS50076"/>
    </source>
</evidence>
<keyword evidence="3" id="KW-0143">Chaperone</keyword>
<sequence length="325" mass="35642">MTQPNYYEVLGVDRSASAADIKKAYRKLVRQYHPDVSTDPDADEKTSQLNLAYNTLKDEEKRAEYNAMLDNPYAHAQQQGHGPQGYDYGGYDNGQPFRHEHFGQQGPFGSGDFRFDDIFSAFGSSARGAYERPASGPMAGEDQHAELSIDISAAYHGAERSLSLDMPTLDEQGRMSYTRKTLNVKIPKGISEGQQIRLAKQGLPGFNGGEAGDLYLKIRFHADEHLHVENRKDVYQTVQVAPWQAALGEKINVATPNGMLAVNLPANSRAGQKIRLKGRGIPAKEAGDLYLVLSMVLPGCHTDADKAAWQALSAHYAGFNPGTQA</sequence>
<dbReference type="Proteomes" id="UP000653156">
    <property type="component" value="Chromosome"/>
</dbReference>
<gene>
    <name evidence="5" type="ORF">JQU52_11270</name>
</gene>
<dbReference type="PANTHER" id="PTHR43096:SF52">
    <property type="entry name" value="DNAJ HOMOLOG 1, MITOCHONDRIAL-RELATED"/>
    <property type="match status" value="1"/>
</dbReference>
<dbReference type="PANTHER" id="PTHR43096">
    <property type="entry name" value="DNAJ HOMOLOG 1, MITOCHONDRIAL-RELATED"/>
    <property type="match status" value="1"/>
</dbReference>
<dbReference type="AlphaFoldDB" id="A0A892ZFP2"/>
<evidence type="ECO:0000256" key="2">
    <source>
        <dbReference type="ARBA" id="ARBA00023125"/>
    </source>
</evidence>
<dbReference type="InterPro" id="IPR001623">
    <property type="entry name" value="DnaJ_domain"/>
</dbReference>
<dbReference type="GO" id="GO:0042026">
    <property type="term" value="P:protein refolding"/>
    <property type="evidence" value="ECO:0007669"/>
    <property type="project" value="TreeGrafter"/>
</dbReference>
<dbReference type="GO" id="GO:0005737">
    <property type="term" value="C:cytoplasm"/>
    <property type="evidence" value="ECO:0007669"/>
    <property type="project" value="TreeGrafter"/>
</dbReference>
<dbReference type="KEGG" id="ptes:JQU52_11270"/>
<organism evidence="5 6">
    <name type="scientific">Paralysiella testudinis</name>
    <dbReference type="NCBI Taxonomy" id="2809020"/>
    <lineage>
        <taxon>Bacteria</taxon>
        <taxon>Pseudomonadati</taxon>
        <taxon>Pseudomonadota</taxon>
        <taxon>Betaproteobacteria</taxon>
        <taxon>Neisseriales</taxon>
        <taxon>Neisseriaceae</taxon>
        <taxon>Paralysiella</taxon>
    </lineage>
</organism>
<proteinExistence type="predicted"/>
<feature type="domain" description="J" evidence="4">
    <location>
        <begin position="5"/>
        <end position="69"/>
    </location>
</feature>
<dbReference type="PRINTS" id="PR00625">
    <property type="entry name" value="JDOMAIN"/>
</dbReference>
<keyword evidence="2" id="KW-0238">DNA-binding</keyword>
<dbReference type="SUPFAM" id="SSF46565">
    <property type="entry name" value="Chaperone J-domain"/>
    <property type="match status" value="1"/>
</dbReference>
<evidence type="ECO:0000256" key="1">
    <source>
        <dbReference type="ARBA" id="ARBA00022490"/>
    </source>
</evidence>
<dbReference type="EMBL" id="CP069798">
    <property type="protein sequence ID" value="QRQ81288.1"/>
    <property type="molecule type" value="Genomic_DNA"/>
</dbReference>
<reference evidence="5" key="1">
    <citation type="submission" date="2021-02" db="EMBL/GenBank/DDBJ databases">
        <title>Neisseriaceae sp. 26B isolated from the cloaca of a Common Toad-headed Turtle (Mesoclemmys nasuta).</title>
        <authorList>
            <person name="Spergser J."/>
            <person name="Busse H.-J."/>
        </authorList>
    </citation>
    <scope>NUCLEOTIDE SEQUENCE</scope>
    <source>
        <strain evidence="5">26B</strain>
    </source>
</reference>
<evidence type="ECO:0000313" key="6">
    <source>
        <dbReference type="Proteomes" id="UP000653156"/>
    </source>
</evidence>
<keyword evidence="6" id="KW-1185">Reference proteome</keyword>
<dbReference type="InterPro" id="IPR036869">
    <property type="entry name" value="J_dom_sf"/>
</dbReference>
<name>A0A892ZFP2_9NEIS</name>
<dbReference type="Pfam" id="PF00226">
    <property type="entry name" value="DnaJ"/>
    <property type="match status" value="1"/>
</dbReference>
<dbReference type="CDD" id="cd10747">
    <property type="entry name" value="DnaJ_C"/>
    <property type="match status" value="1"/>
</dbReference>
<dbReference type="SMART" id="SM00271">
    <property type="entry name" value="DnaJ"/>
    <property type="match status" value="1"/>
</dbReference>
<dbReference type="PROSITE" id="PS50076">
    <property type="entry name" value="DNAJ_2"/>
    <property type="match status" value="1"/>
</dbReference>
<dbReference type="SUPFAM" id="SSF49493">
    <property type="entry name" value="HSP40/DnaJ peptide-binding domain"/>
    <property type="match status" value="2"/>
</dbReference>
<dbReference type="GO" id="GO:0051082">
    <property type="term" value="F:unfolded protein binding"/>
    <property type="evidence" value="ECO:0007669"/>
    <property type="project" value="InterPro"/>
</dbReference>
<dbReference type="InterPro" id="IPR002939">
    <property type="entry name" value="DnaJ_C"/>
</dbReference>
<evidence type="ECO:0000313" key="5">
    <source>
        <dbReference type="EMBL" id="QRQ81288.1"/>
    </source>
</evidence>
<dbReference type="GO" id="GO:0003677">
    <property type="term" value="F:DNA binding"/>
    <property type="evidence" value="ECO:0007669"/>
    <property type="project" value="UniProtKB-KW"/>
</dbReference>
<evidence type="ECO:0000256" key="3">
    <source>
        <dbReference type="ARBA" id="ARBA00023186"/>
    </source>
</evidence>
<dbReference type="RefSeq" id="WP_230338580.1">
    <property type="nucleotide sequence ID" value="NZ_CP069798.1"/>
</dbReference>
<keyword evidence="1" id="KW-0963">Cytoplasm</keyword>
<accession>A0A892ZFP2</accession>
<protein>
    <submittedName>
        <fullName evidence="5">DnaJ domain-containing protein</fullName>
    </submittedName>
</protein>
<dbReference type="InterPro" id="IPR008971">
    <property type="entry name" value="HSP40/DnaJ_pept-bd"/>
</dbReference>
<dbReference type="Gene3D" id="1.10.287.110">
    <property type="entry name" value="DnaJ domain"/>
    <property type="match status" value="1"/>
</dbReference>
<dbReference type="Pfam" id="PF01556">
    <property type="entry name" value="DnaJ_C"/>
    <property type="match status" value="1"/>
</dbReference>
<dbReference type="CDD" id="cd06257">
    <property type="entry name" value="DnaJ"/>
    <property type="match status" value="1"/>
</dbReference>
<dbReference type="FunFam" id="2.60.260.20:FF:000008">
    <property type="entry name" value="Curved DNA-binding protein"/>
    <property type="match status" value="1"/>
</dbReference>